<protein>
    <submittedName>
        <fullName evidence="1">Uncharacterized protein</fullName>
    </submittedName>
</protein>
<sequence>MSTFSAACIAVGALLIYLTHRYLLNDARKELRLRGPPSPPSWLLGHSLRPFSNFQVLISPPR</sequence>
<dbReference type="AlphaFoldDB" id="A0A0D7B071"/>
<dbReference type="EMBL" id="KN880668">
    <property type="protein sequence ID" value="KIY63862.1"/>
    <property type="molecule type" value="Genomic_DNA"/>
</dbReference>
<gene>
    <name evidence="1" type="ORF">CYLTODRAFT_425752</name>
</gene>
<keyword evidence="2" id="KW-1185">Reference proteome</keyword>
<reference evidence="1 2" key="1">
    <citation type="journal article" date="2015" name="Fungal Genet. Biol.">
        <title>Evolution of novel wood decay mechanisms in Agaricales revealed by the genome sequences of Fistulina hepatica and Cylindrobasidium torrendii.</title>
        <authorList>
            <person name="Floudas D."/>
            <person name="Held B.W."/>
            <person name="Riley R."/>
            <person name="Nagy L.G."/>
            <person name="Koehler G."/>
            <person name="Ransdell A.S."/>
            <person name="Younus H."/>
            <person name="Chow J."/>
            <person name="Chiniquy J."/>
            <person name="Lipzen A."/>
            <person name="Tritt A."/>
            <person name="Sun H."/>
            <person name="Haridas S."/>
            <person name="LaButti K."/>
            <person name="Ohm R.A."/>
            <person name="Kues U."/>
            <person name="Blanchette R.A."/>
            <person name="Grigoriev I.V."/>
            <person name="Minto R.E."/>
            <person name="Hibbett D.S."/>
        </authorList>
    </citation>
    <scope>NUCLEOTIDE SEQUENCE [LARGE SCALE GENOMIC DNA]</scope>
    <source>
        <strain evidence="1 2">FP15055 ss-10</strain>
    </source>
</reference>
<dbReference type="Proteomes" id="UP000054007">
    <property type="component" value="Unassembled WGS sequence"/>
</dbReference>
<name>A0A0D7B071_9AGAR</name>
<dbReference type="OrthoDB" id="1470350at2759"/>
<organism evidence="1 2">
    <name type="scientific">Cylindrobasidium torrendii FP15055 ss-10</name>
    <dbReference type="NCBI Taxonomy" id="1314674"/>
    <lineage>
        <taxon>Eukaryota</taxon>
        <taxon>Fungi</taxon>
        <taxon>Dikarya</taxon>
        <taxon>Basidiomycota</taxon>
        <taxon>Agaricomycotina</taxon>
        <taxon>Agaricomycetes</taxon>
        <taxon>Agaricomycetidae</taxon>
        <taxon>Agaricales</taxon>
        <taxon>Marasmiineae</taxon>
        <taxon>Physalacriaceae</taxon>
        <taxon>Cylindrobasidium</taxon>
    </lineage>
</organism>
<accession>A0A0D7B071</accession>
<evidence type="ECO:0000313" key="2">
    <source>
        <dbReference type="Proteomes" id="UP000054007"/>
    </source>
</evidence>
<evidence type="ECO:0000313" key="1">
    <source>
        <dbReference type="EMBL" id="KIY63862.1"/>
    </source>
</evidence>
<proteinExistence type="predicted"/>